<reference evidence="2" key="1">
    <citation type="submission" date="2020-07" db="EMBL/GenBank/DDBJ databases">
        <title>Multicomponent nature underlies the extraordinary mechanical properties of spider dragline silk.</title>
        <authorList>
            <person name="Kono N."/>
            <person name="Nakamura H."/>
            <person name="Mori M."/>
            <person name="Yoshida Y."/>
            <person name="Ohtoshi R."/>
            <person name="Malay A.D."/>
            <person name="Moran D.A.P."/>
            <person name="Tomita M."/>
            <person name="Numata K."/>
            <person name="Arakawa K."/>
        </authorList>
    </citation>
    <scope>NUCLEOTIDE SEQUENCE</scope>
</reference>
<gene>
    <name evidence="2" type="primary">NCL1_25549</name>
    <name evidence="2" type="ORF">TNCT_190421</name>
</gene>
<sequence>MNCHDTLEAICIDGWKNGIHFKVVGLYKSPNNVPYLERIAGISSHRNTISVGDFNAHSTRWGYSNTSVTGKAVEELLDNSALIRIPSRPTFLCYGGHSRSCVNSPNLSHRSTLSLKDPVDGSGHLLMHLQAHYKNLQRPTHLRLTLTTEKNDSRVHRFVSRLNNEKYYQHWEPITANVKLLTSPTETATAREFVTWKEEEENKTMSKLVRQRGSKTLKNGDIVMNYHCCRSGTYIPRGKGVKSLKSQGSAKIGISCPAIIKVRQSTENVVQYFPNHKNHENQLEHLRLSESDRAAVAGRLKEGASEKKILQDIREEITVDSGRKMLIEKKGYP</sequence>
<dbReference type="InterPro" id="IPR036691">
    <property type="entry name" value="Endo/exonu/phosph_ase_sf"/>
</dbReference>
<organism evidence="2 3">
    <name type="scientific">Trichonephila clavata</name>
    <name type="common">Joro spider</name>
    <name type="synonym">Nephila clavata</name>
    <dbReference type="NCBI Taxonomy" id="2740835"/>
    <lineage>
        <taxon>Eukaryota</taxon>
        <taxon>Metazoa</taxon>
        <taxon>Ecdysozoa</taxon>
        <taxon>Arthropoda</taxon>
        <taxon>Chelicerata</taxon>
        <taxon>Arachnida</taxon>
        <taxon>Araneae</taxon>
        <taxon>Araneomorphae</taxon>
        <taxon>Entelegynae</taxon>
        <taxon>Araneoidea</taxon>
        <taxon>Nephilidae</taxon>
        <taxon>Trichonephila</taxon>
    </lineage>
</organism>
<evidence type="ECO:0000313" key="2">
    <source>
        <dbReference type="EMBL" id="GFQ89823.1"/>
    </source>
</evidence>
<dbReference type="Gene3D" id="3.60.10.10">
    <property type="entry name" value="Endonuclease/exonuclease/phosphatase"/>
    <property type="match status" value="1"/>
</dbReference>
<dbReference type="InterPro" id="IPR005135">
    <property type="entry name" value="Endo/exonuclease/phosphatase"/>
</dbReference>
<evidence type="ECO:0000259" key="1">
    <source>
        <dbReference type="Pfam" id="PF14529"/>
    </source>
</evidence>
<feature type="domain" description="Endonuclease/exonuclease/phosphatase" evidence="1">
    <location>
        <begin position="24"/>
        <end position="91"/>
    </location>
</feature>
<dbReference type="EMBL" id="BMAO01033477">
    <property type="protein sequence ID" value="GFQ89823.1"/>
    <property type="molecule type" value="Genomic_DNA"/>
</dbReference>
<dbReference type="Pfam" id="PF14529">
    <property type="entry name" value="Exo_endo_phos_2"/>
    <property type="match status" value="1"/>
</dbReference>
<evidence type="ECO:0000313" key="3">
    <source>
        <dbReference type="Proteomes" id="UP000887116"/>
    </source>
</evidence>
<keyword evidence="3" id="KW-1185">Reference proteome</keyword>
<dbReference type="SUPFAM" id="SSF56219">
    <property type="entry name" value="DNase I-like"/>
    <property type="match status" value="1"/>
</dbReference>
<dbReference type="PANTHER" id="PTHR33936">
    <property type="entry name" value="PROTEIN CBG17840"/>
    <property type="match status" value="1"/>
</dbReference>
<dbReference type="PANTHER" id="PTHR33936:SF24">
    <property type="entry name" value="C2H2-TYPE DOMAIN-CONTAINING PROTEIN"/>
    <property type="match status" value="1"/>
</dbReference>
<dbReference type="Proteomes" id="UP000887116">
    <property type="component" value="Unassembled WGS sequence"/>
</dbReference>
<dbReference type="AlphaFoldDB" id="A0A8X6L146"/>
<dbReference type="GO" id="GO:0003824">
    <property type="term" value="F:catalytic activity"/>
    <property type="evidence" value="ECO:0007669"/>
    <property type="project" value="InterPro"/>
</dbReference>
<proteinExistence type="predicted"/>
<comment type="caution">
    <text evidence="2">The sequence shown here is derived from an EMBL/GenBank/DDBJ whole genome shotgun (WGS) entry which is preliminary data.</text>
</comment>
<dbReference type="InterPro" id="IPR052797">
    <property type="entry name" value="RegFact_GeneExpr_CellDeath"/>
</dbReference>
<accession>A0A8X6L146</accession>
<dbReference type="OrthoDB" id="6779477at2759"/>
<name>A0A8X6L146_TRICU</name>
<protein>
    <recommendedName>
        <fullName evidence="1">Endonuclease/exonuclease/phosphatase domain-containing protein</fullName>
    </recommendedName>
</protein>